<dbReference type="KEGG" id="pxi:J5O05_03435"/>
<dbReference type="AlphaFoldDB" id="A0A975DHJ9"/>
<dbReference type="Pfam" id="PF03960">
    <property type="entry name" value="ArsC"/>
    <property type="match status" value="1"/>
</dbReference>
<sequence>MSVTIYHNPRCSKSRETLALLEQHGHTPIVVEYLKTPLSSEEIKTLIEQLGFGSAHDLLRTKEDEYKEHGLSKSSSEDDIIAAMVAAPKLIERPIVVTNGKAAVGRPPESVLALF</sequence>
<dbReference type="RefSeq" id="WP_208843606.1">
    <property type="nucleotide sequence ID" value="NZ_CP072133.1"/>
</dbReference>
<evidence type="ECO:0000256" key="4">
    <source>
        <dbReference type="RuleBase" id="RU362029"/>
    </source>
</evidence>
<evidence type="ECO:0000256" key="1">
    <source>
        <dbReference type="ARBA" id="ARBA00007198"/>
    </source>
</evidence>
<evidence type="ECO:0000256" key="3">
    <source>
        <dbReference type="PROSITE-ProRule" id="PRU01282"/>
    </source>
</evidence>
<dbReference type="NCBIfam" id="TIGR00014">
    <property type="entry name" value="arsC"/>
    <property type="match status" value="1"/>
</dbReference>
<comment type="similarity">
    <text evidence="1 3 4">Belongs to the ArsC family.</text>
</comment>
<protein>
    <recommendedName>
        <fullName evidence="4">Arsenate reductase</fullName>
        <ecNumber evidence="4">1.20.4.1</ecNumber>
    </recommendedName>
</protein>
<evidence type="ECO:0000256" key="2">
    <source>
        <dbReference type="ARBA" id="ARBA00023002"/>
    </source>
</evidence>
<dbReference type="GO" id="GO:0008794">
    <property type="term" value="F:arsenate reductase (glutaredoxin) activity"/>
    <property type="evidence" value="ECO:0007669"/>
    <property type="project" value="UniProtKB-UniRule"/>
</dbReference>
<dbReference type="SUPFAM" id="SSF52833">
    <property type="entry name" value="Thioredoxin-like"/>
    <property type="match status" value="1"/>
</dbReference>
<dbReference type="InterPro" id="IPR036249">
    <property type="entry name" value="Thioredoxin-like_sf"/>
</dbReference>
<gene>
    <name evidence="5" type="primary">arsC</name>
    <name evidence="5" type="ORF">J5O05_03435</name>
</gene>
<dbReference type="PROSITE" id="PS51353">
    <property type="entry name" value="ARSC"/>
    <property type="match status" value="1"/>
</dbReference>
<keyword evidence="2 4" id="KW-0560">Oxidoreductase</keyword>
<dbReference type="EMBL" id="CP072133">
    <property type="protein sequence ID" value="QTH71983.1"/>
    <property type="molecule type" value="Genomic_DNA"/>
</dbReference>
<organism evidence="5 6">
    <name type="scientific">Pseudoalteromonas xiamenensis</name>
    <dbReference type="NCBI Taxonomy" id="882626"/>
    <lineage>
        <taxon>Bacteria</taxon>
        <taxon>Pseudomonadati</taxon>
        <taxon>Pseudomonadota</taxon>
        <taxon>Gammaproteobacteria</taxon>
        <taxon>Alteromonadales</taxon>
        <taxon>Pseudoalteromonadaceae</taxon>
        <taxon>Pseudoalteromonas</taxon>
    </lineage>
</organism>
<keyword evidence="6" id="KW-1185">Reference proteome</keyword>
<dbReference type="EC" id="1.20.4.1" evidence="4"/>
<name>A0A975DHJ9_9GAMM</name>
<evidence type="ECO:0000313" key="6">
    <source>
        <dbReference type="Proteomes" id="UP000664904"/>
    </source>
</evidence>
<dbReference type="Proteomes" id="UP000664904">
    <property type="component" value="Chromosome"/>
</dbReference>
<dbReference type="PANTHER" id="PTHR30041:SF4">
    <property type="entry name" value="ARSENATE REDUCTASE"/>
    <property type="match status" value="1"/>
</dbReference>
<comment type="catalytic activity">
    <reaction evidence="4">
        <text>[glutaredoxin]-dithiol + arsenate + glutathione + H(+) = glutathionyl-S-S-[glutaredoxin] + arsenite + H2O</text>
        <dbReference type="Rhea" id="RHEA:22016"/>
        <dbReference type="Rhea" id="RHEA-COMP:10729"/>
        <dbReference type="Rhea" id="RHEA-COMP:17668"/>
        <dbReference type="ChEBI" id="CHEBI:15377"/>
        <dbReference type="ChEBI" id="CHEBI:15378"/>
        <dbReference type="ChEBI" id="CHEBI:29242"/>
        <dbReference type="ChEBI" id="CHEBI:29950"/>
        <dbReference type="ChEBI" id="CHEBI:48597"/>
        <dbReference type="ChEBI" id="CHEBI:57925"/>
        <dbReference type="ChEBI" id="CHEBI:146199"/>
        <dbReference type="EC" id="1.20.4.1"/>
    </reaction>
</comment>
<dbReference type="CDD" id="cd03034">
    <property type="entry name" value="ArsC_ArsC"/>
    <property type="match status" value="1"/>
</dbReference>
<proteinExistence type="inferred from homology"/>
<accession>A0A975DHJ9</accession>
<reference evidence="5" key="1">
    <citation type="submission" date="2021-03" db="EMBL/GenBank/DDBJ databases">
        <title>Complete Genome of Pseudoalteromonas xiamenensis STKMTI.2, a new potential marine bacterium producing anti-Vibrio compounds.</title>
        <authorList>
            <person name="Handayani D.P."/>
            <person name="Isnansetyo A."/>
            <person name="Istiqomah I."/>
            <person name="Jumina J."/>
        </authorList>
    </citation>
    <scope>NUCLEOTIDE SEQUENCE</scope>
    <source>
        <strain evidence="5">STKMTI.2</strain>
    </source>
</reference>
<dbReference type="Gene3D" id="3.40.30.10">
    <property type="entry name" value="Glutaredoxin"/>
    <property type="match status" value="1"/>
</dbReference>
<dbReference type="InterPro" id="IPR006660">
    <property type="entry name" value="Arsenate_reductase-like"/>
</dbReference>
<dbReference type="PANTHER" id="PTHR30041">
    <property type="entry name" value="ARSENATE REDUCTASE"/>
    <property type="match status" value="1"/>
</dbReference>
<evidence type="ECO:0000313" key="5">
    <source>
        <dbReference type="EMBL" id="QTH71983.1"/>
    </source>
</evidence>
<dbReference type="InterPro" id="IPR006659">
    <property type="entry name" value="Arsenate_reductase"/>
</dbReference>